<dbReference type="InterPro" id="IPR000515">
    <property type="entry name" value="MetI-like"/>
</dbReference>
<evidence type="ECO:0000256" key="2">
    <source>
        <dbReference type="ARBA" id="ARBA00010072"/>
    </source>
</evidence>
<evidence type="ECO:0000256" key="4">
    <source>
        <dbReference type="ARBA" id="ARBA00022475"/>
    </source>
</evidence>
<feature type="transmembrane region" description="Helical" evidence="8">
    <location>
        <begin position="18"/>
        <end position="40"/>
    </location>
</feature>
<dbReference type="GO" id="GO:0006865">
    <property type="term" value="P:amino acid transport"/>
    <property type="evidence" value="ECO:0007669"/>
    <property type="project" value="TreeGrafter"/>
</dbReference>
<dbReference type="AlphaFoldDB" id="A0A7I9VN03"/>
<comment type="subcellular location">
    <subcellularLocation>
        <location evidence="1">Cell inner membrane</location>
        <topology evidence="1">Multi-pass membrane protein</topology>
    </subcellularLocation>
    <subcellularLocation>
        <location evidence="8">Cell membrane</location>
        <topology evidence="8">Multi-pass membrane protein</topology>
    </subcellularLocation>
</comment>
<dbReference type="EMBL" id="BJTG01000005">
    <property type="protein sequence ID" value="GEJ57786.1"/>
    <property type="molecule type" value="Genomic_DNA"/>
</dbReference>
<evidence type="ECO:0000256" key="5">
    <source>
        <dbReference type="ARBA" id="ARBA00022692"/>
    </source>
</evidence>
<keyword evidence="6 8" id="KW-1133">Transmembrane helix</keyword>
<feature type="transmembrane region" description="Helical" evidence="8">
    <location>
        <begin position="149"/>
        <end position="173"/>
    </location>
</feature>
<evidence type="ECO:0000259" key="9">
    <source>
        <dbReference type="PROSITE" id="PS50928"/>
    </source>
</evidence>
<dbReference type="PANTHER" id="PTHR30614:SF41">
    <property type="entry name" value="INNER MEMBRANE AMINO-ACID ABC TRANSPORTER PERMEASE PROTEIN YHDY"/>
    <property type="match status" value="1"/>
</dbReference>
<feature type="transmembrane region" description="Helical" evidence="8">
    <location>
        <begin position="90"/>
        <end position="108"/>
    </location>
</feature>
<organism evidence="10 11">
    <name type="scientific">Anaeromyxobacter diazotrophicus</name>
    <dbReference type="NCBI Taxonomy" id="2590199"/>
    <lineage>
        <taxon>Bacteria</taxon>
        <taxon>Pseudomonadati</taxon>
        <taxon>Myxococcota</taxon>
        <taxon>Myxococcia</taxon>
        <taxon>Myxococcales</taxon>
        <taxon>Cystobacterineae</taxon>
        <taxon>Anaeromyxobacteraceae</taxon>
        <taxon>Anaeromyxobacter</taxon>
    </lineage>
</organism>
<comment type="caution">
    <text evidence="10">The sequence shown here is derived from an EMBL/GenBank/DDBJ whole genome shotgun (WGS) entry which is preliminary data.</text>
</comment>
<dbReference type="NCBIfam" id="TIGR01726">
    <property type="entry name" value="HEQRo_perm_3TM"/>
    <property type="match status" value="1"/>
</dbReference>
<dbReference type="InterPro" id="IPR043429">
    <property type="entry name" value="ArtM/GltK/GlnP/TcyL/YhdX-like"/>
</dbReference>
<dbReference type="GO" id="GO:0043190">
    <property type="term" value="C:ATP-binding cassette (ABC) transporter complex"/>
    <property type="evidence" value="ECO:0007669"/>
    <property type="project" value="InterPro"/>
</dbReference>
<comment type="similarity">
    <text evidence="2">Belongs to the binding-protein-dependent transport system permease family. HisMQ subfamily.</text>
</comment>
<dbReference type="Pfam" id="PF00528">
    <property type="entry name" value="BPD_transp_1"/>
    <property type="match status" value="1"/>
</dbReference>
<sequence>MNDPLAAPARAGWLRRNLFATPLSAFGTVLLGAFGVWAAARAFHWAVGGAVFRADEAACLALDHRAACWGFVAEKHRLILFGRYPYAEQWRPLAATALVLAMLLATAWPRLWRRWIVSAWALVMAAFLFLMGGGALGLRRVETGEWGGLPLTVLLTAVAMTASIPLGVLLALARRSPLPLARTLASGYVELVRGVPLITVLFVASFVFPLVLPQGLGLGALGRVCIAMTLFQAAYLAEVVRGGLQALPRGQHEAAASLGLGYWQTQRRVILPQALVLVIPSFVNSLLSMFMDTSLVTVVSMYDLTGSLRLALGDPRWRSFFLEGYLFVAAVYFVACLALSRYSQWLERRLGGWARRPREARA</sequence>
<reference evidence="11" key="1">
    <citation type="journal article" date="2020" name="Appl. Environ. Microbiol.">
        <title>Diazotrophic Anaeromyxobacter Isolates from Soils.</title>
        <authorList>
            <person name="Masuda Y."/>
            <person name="Yamanaka H."/>
            <person name="Xu Z.X."/>
            <person name="Shiratori Y."/>
            <person name="Aono T."/>
            <person name="Amachi S."/>
            <person name="Senoo K."/>
            <person name="Itoh H."/>
        </authorList>
    </citation>
    <scope>NUCLEOTIDE SEQUENCE [LARGE SCALE GENOMIC DNA]</scope>
    <source>
        <strain evidence="11">R267</strain>
    </source>
</reference>
<feature type="transmembrane region" description="Helical" evidence="8">
    <location>
        <begin position="320"/>
        <end position="339"/>
    </location>
</feature>
<dbReference type="PROSITE" id="PS50928">
    <property type="entry name" value="ABC_TM1"/>
    <property type="match status" value="1"/>
</dbReference>
<feature type="transmembrane region" description="Helical" evidence="8">
    <location>
        <begin position="218"/>
        <end position="237"/>
    </location>
</feature>
<dbReference type="InterPro" id="IPR010065">
    <property type="entry name" value="AA_ABC_transptr_permease_3TM"/>
</dbReference>
<feature type="domain" description="ABC transmembrane type-1" evidence="9">
    <location>
        <begin position="149"/>
        <end position="343"/>
    </location>
</feature>
<gene>
    <name evidence="10" type="ORF">AMYX_25270</name>
</gene>
<dbReference type="PANTHER" id="PTHR30614">
    <property type="entry name" value="MEMBRANE COMPONENT OF AMINO ACID ABC TRANSPORTER"/>
    <property type="match status" value="1"/>
</dbReference>
<dbReference type="CDD" id="cd06261">
    <property type="entry name" value="TM_PBP2"/>
    <property type="match status" value="1"/>
</dbReference>
<evidence type="ECO:0000256" key="3">
    <source>
        <dbReference type="ARBA" id="ARBA00022448"/>
    </source>
</evidence>
<protein>
    <submittedName>
        <fullName evidence="10">Amino acid ABC transporter permease</fullName>
    </submittedName>
</protein>
<feature type="transmembrane region" description="Helical" evidence="8">
    <location>
        <begin position="115"/>
        <end position="137"/>
    </location>
</feature>
<feature type="transmembrane region" description="Helical" evidence="8">
    <location>
        <begin position="194"/>
        <end position="212"/>
    </location>
</feature>
<keyword evidence="5 8" id="KW-0812">Transmembrane</keyword>
<name>A0A7I9VN03_9BACT</name>
<evidence type="ECO:0000313" key="10">
    <source>
        <dbReference type="EMBL" id="GEJ57786.1"/>
    </source>
</evidence>
<accession>A0A7I9VN03</accession>
<dbReference type="InterPro" id="IPR035906">
    <property type="entry name" value="MetI-like_sf"/>
</dbReference>
<keyword evidence="4" id="KW-1003">Cell membrane</keyword>
<dbReference type="Proteomes" id="UP000503640">
    <property type="component" value="Unassembled WGS sequence"/>
</dbReference>
<dbReference type="RefSeq" id="WP_209005151.1">
    <property type="nucleotide sequence ID" value="NZ_BJTG01000005.1"/>
</dbReference>
<dbReference type="SUPFAM" id="SSF161098">
    <property type="entry name" value="MetI-like"/>
    <property type="match status" value="1"/>
</dbReference>
<keyword evidence="11" id="KW-1185">Reference proteome</keyword>
<dbReference type="GO" id="GO:0022857">
    <property type="term" value="F:transmembrane transporter activity"/>
    <property type="evidence" value="ECO:0007669"/>
    <property type="project" value="InterPro"/>
</dbReference>
<dbReference type="Gene3D" id="1.10.3720.10">
    <property type="entry name" value="MetI-like"/>
    <property type="match status" value="1"/>
</dbReference>
<evidence type="ECO:0000256" key="7">
    <source>
        <dbReference type="ARBA" id="ARBA00023136"/>
    </source>
</evidence>
<proteinExistence type="inferred from homology"/>
<evidence type="ECO:0000313" key="11">
    <source>
        <dbReference type="Proteomes" id="UP000503640"/>
    </source>
</evidence>
<evidence type="ECO:0000256" key="1">
    <source>
        <dbReference type="ARBA" id="ARBA00004429"/>
    </source>
</evidence>
<evidence type="ECO:0000256" key="6">
    <source>
        <dbReference type="ARBA" id="ARBA00022989"/>
    </source>
</evidence>
<evidence type="ECO:0000256" key="8">
    <source>
        <dbReference type="RuleBase" id="RU363032"/>
    </source>
</evidence>
<keyword evidence="7 8" id="KW-0472">Membrane</keyword>
<feature type="transmembrane region" description="Helical" evidence="8">
    <location>
        <begin position="274"/>
        <end position="300"/>
    </location>
</feature>
<keyword evidence="3 8" id="KW-0813">Transport</keyword>